<dbReference type="EMBL" id="LNQE01001445">
    <property type="protein sequence ID" value="KUG17384.1"/>
    <property type="molecule type" value="Genomic_DNA"/>
</dbReference>
<accession>A0A0W8F938</accession>
<organism evidence="1">
    <name type="scientific">hydrocarbon metagenome</name>
    <dbReference type="NCBI Taxonomy" id="938273"/>
    <lineage>
        <taxon>unclassified sequences</taxon>
        <taxon>metagenomes</taxon>
        <taxon>ecological metagenomes</taxon>
    </lineage>
</organism>
<comment type="caution">
    <text evidence="1">The sequence shown here is derived from an EMBL/GenBank/DDBJ whole genome shotgun (WGS) entry which is preliminary data.</text>
</comment>
<sequence>MASVPLRFYSPMPPGTASCFSSSKSTAETLNSPQRTVVLCALCASAVLFS</sequence>
<evidence type="ECO:0000313" key="1">
    <source>
        <dbReference type="EMBL" id="KUG17384.1"/>
    </source>
</evidence>
<dbReference type="PROSITE" id="PS51257">
    <property type="entry name" value="PROKAR_LIPOPROTEIN"/>
    <property type="match status" value="1"/>
</dbReference>
<protein>
    <submittedName>
        <fullName evidence="1">Uncharacterized protein</fullName>
    </submittedName>
</protein>
<proteinExistence type="predicted"/>
<name>A0A0W8F938_9ZZZZ</name>
<gene>
    <name evidence="1" type="ORF">ASZ90_012922</name>
</gene>
<reference evidence="1" key="1">
    <citation type="journal article" date="2015" name="Proc. Natl. Acad. Sci. U.S.A.">
        <title>Networks of energetic and metabolic interactions define dynamics in microbial communities.</title>
        <authorList>
            <person name="Embree M."/>
            <person name="Liu J.K."/>
            <person name="Al-Bassam M.M."/>
            <person name="Zengler K."/>
        </authorList>
    </citation>
    <scope>NUCLEOTIDE SEQUENCE</scope>
</reference>
<dbReference type="AlphaFoldDB" id="A0A0W8F938"/>